<dbReference type="RefSeq" id="WP_146314894.1">
    <property type="nucleotide sequence ID" value="NZ_VCQV01000002.1"/>
</dbReference>
<accession>A0A563E9L7</accession>
<protein>
    <submittedName>
        <fullName evidence="2">Carboxymuconolactone decarboxylase family protein</fullName>
    </submittedName>
</protein>
<feature type="domain" description="Carboxymuconolactone decarboxylase-like" evidence="1">
    <location>
        <begin position="23"/>
        <end position="103"/>
    </location>
</feature>
<comment type="caution">
    <text evidence="2">The sequence shown here is derived from an EMBL/GenBank/DDBJ whole genome shotgun (WGS) entry which is preliminary data.</text>
</comment>
<dbReference type="NCBIfam" id="TIGR00778">
    <property type="entry name" value="ahpD_dom"/>
    <property type="match status" value="1"/>
</dbReference>
<evidence type="ECO:0000259" key="1">
    <source>
        <dbReference type="Pfam" id="PF02627"/>
    </source>
</evidence>
<dbReference type="EMBL" id="VCQV01000002">
    <property type="protein sequence ID" value="TWP38494.1"/>
    <property type="molecule type" value="Genomic_DNA"/>
</dbReference>
<dbReference type="PANTHER" id="PTHR33930:SF2">
    <property type="entry name" value="BLR3452 PROTEIN"/>
    <property type="match status" value="1"/>
</dbReference>
<evidence type="ECO:0000313" key="3">
    <source>
        <dbReference type="Proteomes" id="UP000320244"/>
    </source>
</evidence>
<dbReference type="AlphaFoldDB" id="A0A563E9L7"/>
<proteinExistence type="predicted"/>
<gene>
    <name evidence="2" type="ORF">FGL98_01455</name>
</gene>
<dbReference type="GO" id="GO:0051920">
    <property type="term" value="F:peroxiredoxin activity"/>
    <property type="evidence" value="ECO:0007669"/>
    <property type="project" value="InterPro"/>
</dbReference>
<dbReference type="OrthoDB" id="9801997at2"/>
<evidence type="ECO:0000313" key="2">
    <source>
        <dbReference type="EMBL" id="TWP38494.1"/>
    </source>
</evidence>
<dbReference type="PANTHER" id="PTHR33930">
    <property type="entry name" value="ALKYL HYDROPEROXIDE REDUCTASE AHPD"/>
    <property type="match status" value="1"/>
</dbReference>
<sequence>MSSHYHDPTDMDLLSEVRKSAPREFAAWMQLDQVVGIEDGAIPLKYRELIAIACAHVTQCVYCIEEHVGAAKRAGVSRDELAEAALLAAALRAGGAGAHSALAMKLYDSATPAEPQ</sequence>
<dbReference type="Pfam" id="PF02627">
    <property type="entry name" value="CMD"/>
    <property type="match status" value="1"/>
</dbReference>
<dbReference type="InterPro" id="IPR003779">
    <property type="entry name" value="CMD-like"/>
</dbReference>
<organism evidence="2 3">
    <name type="scientific">Leekyejoonella antrihumi</name>
    <dbReference type="NCBI Taxonomy" id="1660198"/>
    <lineage>
        <taxon>Bacteria</taxon>
        <taxon>Bacillati</taxon>
        <taxon>Actinomycetota</taxon>
        <taxon>Actinomycetes</taxon>
        <taxon>Micrococcales</taxon>
        <taxon>Dermacoccaceae</taxon>
        <taxon>Leekyejoonella</taxon>
    </lineage>
</organism>
<dbReference type="Proteomes" id="UP000320244">
    <property type="component" value="Unassembled WGS sequence"/>
</dbReference>
<reference evidence="2 3" key="1">
    <citation type="submission" date="2019-05" db="EMBL/GenBank/DDBJ databases">
        <authorList>
            <person name="Lee S.D."/>
        </authorList>
    </citation>
    <scope>NUCLEOTIDE SEQUENCE [LARGE SCALE GENOMIC DNA]</scope>
    <source>
        <strain evidence="2 3">C5-26</strain>
    </source>
</reference>
<name>A0A563E9L7_9MICO</name>
<reference evidence="2 3" key="2">
    <citation type="submission" date="2019-08" db="EMBL/GenBank/DDBJ databases">
        <title>Jejuicoccus antrihumi gen. nov., sp. nov., a new member of the family Dermacoccaceae isolated from a cave.</title>
        <authorList>
            <person name="Schumann P."/>
            <person name="Kim I.S."/>
        </authorList>
    </citation>
    <scope>NUCLEOTIDE SEQUENCE [LARGE SCALE GENOMIC DNA]</scope>
    <source>
        <strain evidence="2 3">C5-26</strain>
    </source>
</reference>
<dbReference type="Gene3D" id="1.20.1290.10">
    <property type="entry name" value="AhpD-like"/>
    <property type="match status" value="1"/>
</dbReference>
<dbReference type="InterPro" id="IPR004675">
    <property type="entry name" value="AhpD_core"/>
</dbReference>
<dbReference type="SUPFAM" id="SSF69118">
    <property type="entry name" value="AhpD-like"/>
    <property type="match status" value="1"/>
</dbReference>
<keyword evidence="3" id="KW-1185">Reference proteome</keyword>
<dbReference type="InterPro" id="IPR029032">
    <property type="entry name" value="AhpD-like"/>
</dbReference>